<evidence type="ECO:0000313" key="3">
    <source>
        <dbReference type="Proteomes" id="UP000660262"/>
    </source>
</evidence>
<evidence type="ECO:0000313" key="2">
    <source>
        <dbReference type="EMBL" id="GHP10097.1"/>
    </source>
</evidence>
<accession>A0A830HYT6</accession>
<dbReference type="Proteomes" id="UP000660262">
    <property type="component" value="Unassembled WGS sequence"/>
</dbReference>
<evidence type="ECO:0000256" key="1">
    <source>
        <dbReference type="SAM" id="MobiDB-lite"/>
    </source>
</evidence>
<organism evidence="2 3">
    <name type="scientific">Pycnococcus provasolii</name>
    <dbReference type="NCBI Taxonomy" id="41880"/>
    <lineage>
        <taxon>Eukaryota</taxon>
        <taxon>Viridiplantae</taxon>
        <taxon>Chlorophyta</taxon>
        <taxon>Pseudoscourfieldiophyceae</taxon>
        <taxon>Pseudoscourfieldiales</taxon>
        <taxon>Pycnococcaceae</taxon>
        <taxon>Pycnococcus</taxon>
    </lineage>
</organism>
<keyword evidence="3" id="KW-1185">Reference proteome</keyword>
<feature type="compositionally biased region" description="Acidic residues" evidence="1">
    <location>
        <begin position="130"/>
        <end position="141"/>
    </location>
</feature>
<protein>
    <submittedName>
        <fullName evidence="2">Uncharacterized protein</fullName>
    </submittedName>
</protein>
<sequence>MHSCQPRAARASFAPQSASLRGLKVNTERRQALRDVAGALDVAALAAPRRWQIRLSEVETTEALRRKCRLDNYASRTRAPKKLPSRALFSSTRRQSDDATYVLQEECDDEVDDVEDARQDEDVLVFAPEVDNDDDDDDNIQ</sequence>
<dbReference type="EMBL" id="BNJQ01000027">
    <property type="protein sequence ID" value="GHP10097.1"/>
    <property type="molecule type" value="Genomic_DNA"/>
</dbReference>
<name>A0A830HYT6_9CHLO</name>
<dbReference type="AlphaFoldDB" id="A0A830HYT6"/>
<gene>
    <name evidence="2" type="ORF">PPROV_000883000</name>
</gene>
<reference evidence="2" key="1">
    <citation type="submission" date="2020-10" db="EMBL/GenBank/DDBJ databases">
        <title>Unveiling of a novel bifunctional photoreceptor, Dualchrome1, isolated from a cosmopolitan green alga.</title>
        <authorList>
            <person name="Suzuki S."/>
            <person name="Kawachi M."/>
        </authorList>
    </citation>
    <scope>NUCLEOTIDE SEQUENCE</scope>
    <source>
        <strain evidence="2">NIES 2893</strain>
    </source>
</reference>
<comment type="caution">
    <text evidence="2">The sequence shown here is derived from an EMBL/GenBank/DDBJ whole genome shotgun (WGS) entry which is preliminary data.</text>
</comment>
<proteinExistence type="predicted"/>
<feature type="region of interest" description="Disordered" evidence="1">
    <location>
        <begin position="120"/>
        <end position="141"/>
    </location>
</feature>